<proteinExistence type="predicted"/>
<protein>
    <recommendedName>
        <fullName evidence="5">Integral membrane protein</fullName>
    </recommendedName>
</protein>
<feature type="transmembrane region" description="Helical" evidence="2">
    <location>
        <begin position="55"/>
        <end position="73"/>
    </location>
</feature>
<dbReference type="RefSeq" id="WP_350788469.1">
    <property type="nucleotide sequence ID" value="NZ_JBEPEK010000448.1"/>
</dbReference>
<dbReference type="Proteomes" id="UP001474181">
    <property type="component" value="Unassembled WGS sequence"/>
</dbReference>
<comment type="caution">
    <text evidence="3">The sequence shown here is derived from an EMBL/GenBank/DDBJ whole genome shotgun (WGS) entry which is preliminary data.</text>
</comment>
<gene>
    <name evidence="3" type="ORF">ABT404_39630</name>
</gene>
<feature type="region of interest" description="Disordered" evidence="1">
    <location>
        <begin position="129"/>
        <end position="211"/>
    </location>
</feature>
<feature type="compositionally biased region" description="Pro residues" evidence="1">
    <location>
        <begin position="145"/>
        <end position="177"/>
    </location>
</feature>
<evidence type="ECO:0008006" key="5">
    <source>
        <dbReference type="Google" id="ProtNLM"/>
    </source>
</evidence>
<keyword evidence="2" id="KW-0472">Membrane</keyword>
<evidence type="ECO:0000256" key="2">
    <source>
        <dbReference type="SAM" id="Phobius"/>
    </source>
</evidence>
<reference evidence="3 4" key="1">
    <citation type="submission" date="2024-06" db="EMBL/GenBank/DDBJ databases">
        <title>The Natural Products Discovery Center: Release of the First 8490 Sequenced Strains for Exploring Actinobacteria Biosynthetic Diversity.</title>
        <authorList>
            <person name="Kalkreuter E."/>
            <person name="Kautsar S.A."/>
            <person name="Yang D."/>
            <person name="Bader C.D."/>
            <person name="Teijaro C.N."/>
            <person name="Fluegel L."/>
            <person name="Davis C.M."/>
            <person name="Simpson J.R."/>
            <person name="Lauterbach L."/>
            <person name="Steele A.D."/>
            <person name="Gui C."/>
            <person name="Meng S."/>
            <person name="Li G."/>
            <person name="Viehrig K."/>
            <person name="Ye F."/>
            <person name="Su P."/>
            <person name="Kiefer A.F."/>
            <person name="Nichols A."/>
            <person name="Cepeda A.J."/>
            <person name="Yan W."/>
            <person name="Fan B."/>
            <person name="Jiang Y."/>
            <person name="Adhikari A."/>
            <person name="Zheng C.-J."/>
            <person name="Schuster L."/>
            <person name="Cowan T.M."/>
            <person name="Smanski M.J."/>
            <person name="Chevrette M.G."/>
            <person name="De Carvalho L.P.S."/>
            <person name="Shen B."/>
        </authorList>
    </citation>
    <scope>NUCLEOTIDE SEQUENCE [LARGE SCALE GENOMIC DNA]</scope>
    <source>
        <strain evidence="3 4">NPDC000234</strain>
    </source>
</reference>
<feature type="compositionally biased region" description="Basic and acidic residues" evidence="1">
    <location>
        <begin position="183"/>
        <end position="211"/>
    </location>
</feature>
<keyword evidence="2" id="KW-0812">Transmembrane</keyword>
<feature type="transmembrane region" description="Helical" evidence="2">
    <location>
        <begin position="20"/>
        <end position="43"/>
    </location>
</feature>
<evidence type="ECO:0000256" key="1">
    <source>
        <dbReference type="SAM" id="MobiDB-lite"/>
    </source>
</evidence>
<dbReference type="EMBL" id="JBEPEK010000448">
    <property type="protein sequence ID" value="MER7185509.1"/>
    <property type="molecule type" value="Genomic_DNA"/>
</dbReference>
<evidence type="ECO:0000313" key="3">
    <source>
        <dbReference type="EMBL" id="MER7185509.1"/>
    </source>
</evidence>
<keyword evidence="4" id="KW-1185">Reference proteome</keyword>
<accession>A0ABV1X927</accession>
<organism evidence="3 4">
    <name type="scientific">Streptomyces hyaluromycini</name>
    <dbReference type="NCBI Taxonomy" id="1377993"/>
    <lineage>
        <taxon>Bacteria</taxon>
        <taxon>Bacillati</taxon>
        <taxon>Actinomycetota</taxon>
        <taxon>Actinomycetes</taxon>
        <taxon>Kitasatosporales</taxon>
        <taxon>Streptomycetaceae</taxon>
        <taxon>Streptomyces</taxon>
    </lineage>
</organism>
<keyword evidence="2" id="KW-1133">Transmembrane helix</keyword>
<evidence type="ECO:0000313" key="4">
    <source>
        <dbReference type="Proteomes" id="UP001474181"/>
    </source>
</evidence>
<name>A0ABV1X927_9ACTN</name>
<sequence length="211" mass="22668">MQGQGHAQPVQRPPHDAVLVLLRVVFVAVGVFSAGFLAWAMLLRLAVVTRRSVDSGLLVAAVAADVLSLVLLGSEPGDDVHTTGGYLGITLLFGTLLAAIVYYLAADVRHFQRQREAYAAQTYGYPPAPSPYATGTTPLGMQPPHTAPPHTPPPHTVPPMSRPPLPQPPIPAPPQRPAPARIEQVRAELDELSDYLRKHDGHHEGDYEGGR</sequence>
<feature type="transmembrane region" description="Helical" evidence="2">
    <location>
        <begin position="85"/>
        <end position="105"/>
    </location>
</feature>